<dbReference type="STRING" id="930990.A0A067LX60"/>
<dbReference type="GO" id="GO:0006351">
    <property type="term" value="P:DNA-templated transcription"/>
    <property type="evidence" value="ECO:0007669"/>
    <property type="project" value="InterPro"/>
</dbReference>
<dbReference type="EMBL" id="KL198097">
    <property type="protein sequence ID" value="KDQ07968.1"/>
    <property type="molecule type" value="Genomic_DNA"/>
</dbReference>
<evidence type="ECO:0000256" key="4">
    <source>
        <dbReference type="ARBA" id="ARBA00023163"/>
    </source>
</evidence>
<evidence type="ECO:0000256" key="1">
    <source>
        <dbReference type="ARBA" id="ARBA00004123"/>
    </source>
</evidence>
<dbReference type="CDD" id="cd12148">
    <property type="entry name" value="fungal_TF_MHR"/>
    <property type="match status" value="1"/>
</dbReference>
<dbReference type="CDD" id="cd00067">
    <property type="entry name" value="GAL4"/>
    <property type="match status" value="1"/>
</dbReference>
<dbReference type="InterPro" id="IPR001138">
    <property type="entry name" value="Zn2Cys6_DnaBD"/>
</dbReference>
<dbReference type="AlphaFoldDB" id="A0A067LX60"/>
<comment type="subcellular location">
    <subcellularLocation>
        <location evidence="1">Nucleus</location>
    </subcellularLocation>
</comment>
<sequence>MNPPKLILAKGEACLPCRRRKHRCDAVKPVCGTCAKSRGAIDCVYAIRCRKTLEQRILELESYINTLTVVSPAAAPNRSKHAASEGARISSSLRPTLPPAPTSVPANKLSLDTSPCAAIVQSLEEPEIASWRTEQEIPCGARNHLIALFIRFRRSHSFEFNAPRLLFLLGLPPSHHRAPHPALSNAIMLYGCLYAEDALRQLFERALVHRVRKDLQNALAHADRLVDCTRALTLLGCYFYGMFKPLVGHYYVSAAMSLAVACGLHRIKSLDLNPQDALSLIDPAVDLIELGDRINLFWTILSLDRMKSLLCEAVPCGPRNEDITSLLPCPSEYYEYASASLQQHGASWASHGPESPFGRSSSESPLALRVKAYTLFSKATLLLAQSQKSRGGLDDHLVADARSTMDAISALTNRLEAFQPSGVESTDISSTKSALLAAVGAAHAAMIQVNDIFPKDDLDVFVRQKSACMNVVLAAREICKLGYEYFPLILGIALVPAYQFLVRTTRNEDGGRSVQELLCSLDRVKTLMPSEANAPVDHMWHHPVFV</sequence>
<evidence type="ECO:0000313" key="9">
    <source>
        <dbReference type="Proteomes" id="UP000027195"/>
    </source>
</evidence>
<dbReference type="Proteomes" id="UP000027195">
    <property type="component" value="Unassembled WGS sequence"/>
</dbReference>
<dbReference type="Gene3D" id="4.10.240.10">
    <property type="entry name" value="Zn(2)-C6 fungal-type DNA-binding domain"/>
    <property type="match status" value="1"/>
</dbReference>
<dbReference type="HOGENOM" id="CLU_022337_0_1_1"/>
<evidence type="ECO:0000256" key="5">
    <source>
        <dbReference type="ARBA" id="ARBA00023242"/>
    </source>
</evidence>
<dbReference type="SMART" id="SM00066">
    <property type="entry name" value="GAL4"/>
    <property type="match status" value="1"/>
</dbReference>
<feature type="region of interest" description="Disordered" evidence="6">
    <location>
        <begin position="75"/>
        <end position="101"/>
    </location>
</feature>
<dbReference type="InParanoid" id="A0A067LX60"/>
<protein>
    <recommendedName>
        <fullName evidence="7">Zn(2)-C6 fungal-type domain-containing protein</fullName>
    </recommendedName>
</protein>
<keyword evidence="9" id="KW-1185">Reference proteome</keyword>
<accession>A0A067LX60</accession>
<reference evidence="9" key="1">
    <citation type="journal article" date="2014" name="Proc. Natl. Acad. Sci. U.S.A.">
        <title>Extensive sampling of basidiomycete genomes demonstrates inadequacy of the white-rot/brown-rot paradigm for wood decay fungi.</title>
        <authorList>
            <person name="Riley R."/>
            <person name="Salamov A.A."/>
            <person name="Brown D.W."/>
            <person name="Nagy L.G."/>
            <person name="Floudas D."/>
            <person name="Held B.W."/>
            <person name="Levasseur A."/>
            <person name="Lombard V."/>
            <person name="Morin E."/>
            <person name="Otillar R."/>
            <person name="Lindquist E.A."/>
            <person name="Sun H."/>
            <person name="LaButti K.M."/>
            <person name="Schmutz J."/>
            <person name="Jabbour D."/>
            <person name="Luo H."/>
            <person name="Baker S.E."/>
            <person name="Pisabarro A.G."/>
            <person name="Walton J.D."/>
            <person name="Blanchette R.A."/>
            <person name="Henrissat B."/>
            <person name="Martin F."/>
            <person name="Cullen D."/>
            <person name="Hibbett D.S."/>
            <person name="Grigoriev I.V."/>
        </authorList>
    </citation>
    <scope>NUCLEOTIDE SEQUENCE [LARGE SCALE GENOMIC DNA]</scope>
    <source>
        <strain evidence="9">FD-172 SS1</strain>
    </source>
</reference>
<evidence type="ECO:0000256" key="6">
    <source>
        <dbReference type="SAM" id="MobiDB-lite"/>
    </source>
</evidence>
<dbReference type="InterPro" id="IPR007219">
    <property type="entry name" value="XnlR_reg_dom"/>
</dbReference>
<keyword evidence="4" id="KW-0804">Transcription</keyword>
<evidence type="ECO:0000256" key="3">
    <source>
        <dbReference type="ARBA" id="ARBA00023015"/>
    </source>
</evidence>
<feature type="domain" description="Zn(2)-C6 fungal-type" evidence="7">
    <location>
        <begin position="13"/>
        <end position="45"/>
    </location>
</feature>
<proteinExistence type="predicted"/>
<dbReference type="GO" id="GO:0003677">
    <property type="term" value="F:DNA binding"/>
    <property type="evidence" value="ECO:0007669"/>
    <property type="project" value="InterPro"/>
</dbReference>
<dbReference type="InterPro" id="IPR050815">
    <property type="entry name" value="TF_fung"/>
</dbReference>
<dbReference type="GO" id="GO:0005634">
    <property type="term" value="C:nucleus"/>
    <property type="evidence" value="ECO:0007669"/>
    <property type="project" value="UniProtKB-SubCell"/>
</dbReference>
<dbReference type="PROSITE" id="PS50048">
    <property type="entry name" value="ZN2_CY6_FUNGAL_2"/>
    <property type="match status" value="1"/>
</dbReference>
<dbReference type="GO" id="GO:0008270">
    <property type="term" value="F:zinc ion binding"/>
    <property type="evidence" value="ECO:0007669"/>
    <property type="project" value="InterPro"/>
</dbReference>
<keyword evidence="2" id="KW-0479">Metal-binding</keyword>
<keyword evidence="5" id="KW-0539">Nucleus</keyword>
<dbReference type="PANTHER" id="PTHR47338">
    <property type="entry name" value="ZN(II)2CYS6 TRANSCRIPTION FACTOR (EUROFUNG)-RELATED"/>
    <property type="match status" value="1"/>
</dbReference>
<evidence type="ECO:0000259" key="7">
    <source>
        <dbReference type="PROSITE" id="PS50048"/>
    </source>
</evidence>
<dbReference type="PROSITE" id="PS00463">
    <property type="entry name" value="ZN2_CY6_FUNGAL_1"/>
    <property type="match status" value="1"/>
</dbReference>
<organism evidence="8 9">
    <name type="scientific">Botryobasidium botryosum (strain FD-172 SS1)</name>
    <dbReference type="NCBI Taxonomy" id="930990"/>
    <lineage>
        <taxon>Eukaryota</taxon>
        <taxon>Fungi</taxon>
        <taxon>Dikarya</taxon>
        <taxon>Basidiomycota</taxon>
        <taxon>Agaricomycotina</taxon>
        <taxon>Agaricomycetes</taxon>
        <taxon>Cantharellales</taxon>
        <taxon>Botryobasidiaceae</taxon>
        <taxon>Botryobasidium</taxon>
    </lineage>
</organism>
<dbReference type="Pfam" id="PF04082">
    <property type="entry name" value="Fungal_trans"/>
    <property type="match status" value="1"/>
</dbReference>
<dbReference type="SUPFAM" id="SSF57701">
    <property type="entry name" value="Zn2/Cys6 DNA-binding domain"/>
    <property type="match status" value="1"/>
</dbReference>
<dbReference type="InterPro" id="IPR036864">
    <property type="entry name" value="Zn2-C6_fun-type_DNA-bd_sf"/>
</dbReference>
<gene>
    <name evidence="8" type="ORF">BOTBODRAFT_38310</name>
</gene>
<dbReference type="PANTHER" id="PTHR47338:SF29">
    <property type="entry name" value="ZN(2)-C6 FUNGAL-TYPE DOMAIN-CONTAINING PROTEIN"/>
    <property type="match status" value="1"/>
</dbReference>
<dbReference type="Pfam" id="PF00172">
    <property type="entry name" value="Zn_clus"/>
    <property type="match status" value="1"/>
</dbReference>
<keyword evidence="3" id="KW-0805">Transcription regulation</keyword>
<evidence type="ECO:0000313" key="8">
    <source>
        <dbReference type="EMBL" id="KDQ07968.1"/>
    </source>
</evidence>
<evidence type="ECO:0000256" key="2">
    <source>
        <dbReference type="ARBA" id="ARBA00022723"/>
    </source>
</evidence>
<name>A0A067LX60_BOTB1</name>
<dbReference type="OrthoDB" id="2309723at2759"/>
<dbReference type="GO" id="GO:0000981">
    <property type="term" value="F:DNA-binding transcription factor activity, RNA polymerase II-specific"/>
    <property type="evidence" value="ECO:0007669"/>
    <property type="project" value="InterPro"/>
</dbReference>